<comment type="similarity">
    <text evidence="5">Belongs to the archaeal Rpo11/eukaryotic RPB11/RPC19 RNA polymerase subunit family.</text>
</comment>
<sequence length="100" mass="10991">MSVSQIADFSHGTSKTFVFQNEGHTLGNALKGIISSYPNVQFCGYTVPHPAENQMHLRIQMFKGQAIDALKKGLADLIQVCDITLDKFDEAVVSFNTADK</sequence>
<evidence type="ECO:0000256" key="5">
    <source>
        <dbReference type="ARBA" id="ARBA00025751"/>
    </source>
</evidence>
<dbReference type="GO" id="GO:0003899">
    <property type="term" value="F:DNA-directed RNA polymerase activity"/>
    <property type="evidence" value="ECO:0007669"/>
    <property type="project" value="InterPro"/>
</dbReference>
<dbReference type="STRING" id="77166.N6TKN9"/>
<keyword evidence="11" id="KW-1185">Reference proteome</keyword>
<evidence type="ECO:0000313" key="11">
    <source>
        <dbReference type="Proteomes" id="UP000019118"/>
    </source>
</evidence>
<dbReference type="PANTHER" id="PTHR13946">
    <property type="entry name" value="DNA-DIRECTED RNA POLYMERASE I,II,III"/>
    <property type="match status" value="1"/>
</dbReference>
<evidence type="ECO:0000259" key="7">
    <source>
        <dbReference type="Pfam" id="PF13656"/>
    </source>
</evidence>
<dbReference type="InterPro" id="IPR022905">
    <property type="entry name" value="Rpo11-like"/>
</dbReference>
<reference evidence="11 12" key="1">
    <citation type="journal article" date="2013" name="Genome Biol.">
        <title>Draft genome of the mountain pine beetle, Dendroctonus ponderosae Hopkins, a major forest pest.</title>
        <authorList>
            <person name="Keeling C.I."/>
            <person name="Yuen M.M."/>
            <person name="Liao N.Y."/>
            <person name="Docking T.R."/>
            <person name="Chan S.K."/>
            <person name="Taylor G.A."/>
            <person name="Palmquist D.L."/>
            <person name="Jackman S.D."/>
            <person name="Nguyen A."/>
            <person name="Li M."/>
            <person name="Henderson H."/>
            <person name="Janes J.K."/>
            <person name="Zhao Y."/>
            <person name="Pandoh P."/>
            <person name="Moore R."/>
            <person name="Sperling F.A."/>
            <person name="Huber D.P."/>
            <person name="Birol I."/>
            <person name="Jones S.J."/>
            <person name="Bohlmann J."/>
        </authorList>
    </citation>
    <scope>NUCLEOTIDE SEQUENCE</scope>
</reference>
<dbReference type="SUPFAM" id="SSF55257">
    <property type="entry name" value="RBP11-like subunits of RNA polymerase"/>
    <property type="match status" value="1"/>
</dbReference>
<dbReference type="KEGG" id="dpa:109533011"/>
<dbReference type="EMBL" id="KB740234">
    <property type="protein sequence ID" value="ENN81004.1"/>
    <property type="molecule type" value="Genomic_DNA"/>
</dbReference>
<proteinExistence type="inferred from homology"/>
<evidence type="ECO:0000313" key="12">
    <source>
        <dbReference type="Proteomes" id="UP000030742"/>
    </source>
</evidence>
<dbReference type="HAMAP" id="MF_00261">
    <property type="entry name" value="RNApol_arch_Rpo11"/>
    <property type="match status" value="1"/>
</dbReference>
<dbReference type="GO" id="GO:0006362">
    <property type="term" value="P:transcription elongation by RNA polymerase I"/>
    <property type="evidence" value="ECO:0007669"/>
    <property type="project" value="TreeGrafter"/>
</dbReference>
<protein>
    <recommendedName>
        <fullName evidence="6">DNA-directed RNA polymerase I subunit D</fullName>
    </recommendedName>
</protein>
<dbReference type="GO" id="GO:0046983">
    <property type="term" value="F:protein dimerization activity"/>
    <property type="evidence" value="ECO:0007669"/>
    <property type="project" value="InterPro"/>
</dbReference>
<accession>N6TKN9</accession>
<name>N6TKN9_DENPD</name>
<dbReference type="PANTHER" id="PTHR13946:SF28">
    <property type="entry name" value="DNA-DIRECTED RNA POLYMERASES I AND III SUBUNIT RPAC2"/>
    <property type="match status" value="1"/>
</dbReference>
<dbReference type="GO" id="GO:0005736">
    <property type="term" value="C:RNA polymerase I complex"/>
    <property type="evidence" value="ECO:0007669"/>
    <property type="project" value="TreeGrafter"/>
</dbReference>
<comment type="subcellular location">
    <subcellularLocation>
        <location evidence="1">Nucleus</location>
    </subcellularLocation>
</comment>
<dbReference type="GO" id="GO:0006383">
    <property type="term" value="P:transcription by RNA polymerase III"/>
    <property type="evidence" value="ECO:0007669"/>
    <property type="project" value="TreeGrafter"/>
</dbReference>
<dbReference type="GO" id="GO:0003677">
    <property type="term" value="F:DNA binding"/>
    <property type="evidence" value="ECO:0007669"/>
    <property type="project" value="InterPro"/>
</dbReference>
<evidence type="ECO:0000313" key="10">
    <source>
        <dbReference type="EnsemblMetazoa" id="XP_019753753.1"/>
    </source>
</evidence>
<evidence type="ECO:0000256" key="2">
    <source>
        <dbReference type="ARBA" id="ARBA00022478"/>
    </source>
</evidence>
<dbReference type="Proteomes" id="UP000030742">
    <property type="component" value="Unassembled WGS sequence"/>
</dbReference>
<dbReference type="InterPro" id="IPR008193">
    <property type="entry name" value="RNA_pol_Rpb11_13-16kDa_CS"/>
</dbReference>
<feature type="domain" description="DNA-directed RNA polymerase RBP11-like dimerisation" evidence="7">
    <location>
        <begin position="16"/>
        <end position="86"/>
    </location>
</feature>
<dbReference type="InterPro" id="IPR036603">
    <property type="entry name" value="RBP11-like"/>
</dbReference>
<organism evidence="8">
    <name type="scientific">Dendroctonus ponderosae</name>
    <name type="common">Mountain pine beetle</name>
    <dbReference type="NCBI Taxonomy" id="77166"/>
    <lineage>
        <taxon>Eukaryota</taxon>
        <taxon>Metazoa</taxon>
        <taxon>Ecdysozoa</taxon>
        <taxon>Arthropoda</taxon>
        <taxon>Hexapoda</taxon>
        <taxon>Insecta</taxon>
        <taxon>Pterygota</taxon>
        <taxon>Neoptera</taxon>
        <taxon>Endopterygota</taxon>
        <taxon>Coleoptera</taxon>
        <taxon>Polyphaga</taxon>
        <taxon>Cucujiformia</taxon>
        <taxon>Curculionidae</taxon>
        <taxon>Scolytinae</taxon>
        <taxon>Dendroctonus</taxon>
    </lineage>
</organism>
<dbReference type="PROSITE" id="PS01154">
    <property type="entry name" value="RNA_POL_L_13KD"/>
    <property type="match status" value="1"/>
</dbReference>
<reference evidence="10" key="2">
    <citation type="submission" date="2024-08" db="UniProtKB">
        <authorList>
            <consortium name="EnsemblMetazoa"/>
        </authorList>
    </citation>
    <scope>IDENTIFICATION</scope>
</reference>
<dbReference type="OrthoDB" id="510325at2759"/>
<evidence type="ECO:0000256" key="3">
    <source>
        <dbReference type="ARBA" id="ARBA00023163"/>
    </source>
</evidence>
<dbReference type="InterPro" id="IPR009025">
    <property type="entry name" value="RBP11-like_dimer"/>
</dbReference>
<gene>
    <name evidence="10" type="primary">109533011</name>
    <name evidence="9" type="ORF">D910_06494</name>
    <name evidence="8" type="ORF">YQE_02588</name>
</gene>
<dbReference type="Pfam" id="PF13656">
    <property type="entry name" value="RNA_pol_L_2"/>
    <property type="match status" value="1"/>
</dbReference>
<evidence type="ECO:0000313" key="9">
    <source>
        <dbReference type="EMBL" id="ERL89117.1"/>
    </source>
</evidence>
<dbReference type="GO" id="GO:0005666">
    <property type="term" value="C:RNA polymerase III complex"/>
    <property type="evidence" value="ECO:0007669"/>
    <property type="project" value="TreeGrafter"/>
</dbReference>
<evidence type="ECO:0000256" key="4">
    <source>
        <dbReference type="ARBA" id="ARBA00023242"/>
    </source>
</evidence>
<keyword evidence="3" id="KW-0804">Transcription</keyword>
<dbReference type="Gene3D" id="3.30.1360.10">
    <property type="entry name" value="RNA polymerase, RBP11-like subunit"/>
    <property type="match status" value="1"/>
</dbReference>
<evidence type="ECO:0000256" key="1">
    <source>
        <dbReference type="ARBA" id="ARBA00004123"/>
    </source>
</evidence>
<keyword evidence="4" id="KW-0539">Nucleus</keyword>
<dbReference type="OMA" id="ITHATFC"/>
<dbReference type="EnsemblMetazoa" id="XM_019898194.1">
    <property type="protein sequence ID" value="XP_019753753.1"/>
    <property type="gene ID" value="LOC109533011"/>
</dbReference>
<evidence type="ECO:0000256" key="6">
    <source>
        <dbReference type="ARBA" id="ARBA00031757"/>
    </source>
</evidence>
<dbReference type="Proteomes" id="UP000019118">
    <property type="component" value="Unassembled WGS sequence"/>
</dbReference>
<dbReference type="AlphaFoldDB" id="N6TKN9"/>
<dbReference type="InterPro" id="IPR033898">
    <property type="entry name" value="RNAP_AC19"/>
</dbReference>
<dbReference type="HOGENOM" id="CLU_090381_4_2_1"/>
<keyword evidence="2" id="KW-0240">DNA-directed RNA polymerase</keyword>
<feature type="non-terminal residue" evidence="8">
    <location>
        <position position="1"/>
    </location>
</feature>
<dbReference type="CDD" id="cd07029">
    <property type="entry name" value="RNAP_I_III_AC19"/>
    <property type="match status" value="1"/>
</dbReference>
<evidence type="ECO:0000313" key="8">
    <source>
        <dbReference type="EMBL" id="ENN81004.1"/>
    </source>
</evidence>
<dbReference type="EMBL" id="KB632149">
    <property type="protein sequence ID" value="ERL89117.1"/>
    <property type="molecule type" value="Genomic_DNA"/>
</dbReference>